<dbReference type="InterPro" id="IPR008620">
    <property type="entry name" value="FixH"/>
</dbReference>
<reference evidence="3" key="1">
    <citation type="submission" date="2016-10" db="EMBL/GenBank/DDBJ databases">
        <authorList>
            <person name="Varghese N."/>
            <person name="Submissions S."/>
        </authorList>
    </citation>
    <scope>NUCLEOTIDE SEQUENCE [LARGE SCALE GENOMIC DNA]</scope>
    <source>
        <strain evidence="3">CGMCC 1.10228</strain>
    </source>
</reference>
<dbReference type="OrthoDB" id="5295180at2"/>
<evidence type="ECO:0000313" key="2">
    <source>
        <dbReference type="EMBL" id="SDG94360.1"/>
    </source>
</evidence>
<keyword evidence="1" id="KW-0472">Membrane</keyword>
<evidence type="ECO:0008006" key="4">
    <source>
        <dbReference type="Google" id="ProtNLM"/>
    </source>
</evidence>
<keyword evidence="1" id="KW-1133">Transmembrane helix</keyword>
<evidence type="ECO:0000256" key="1">
    <source>
        <dbReference type="SAM" id="Phobius"/>
    </source>
</evidence>
<feature type="transmembrane region" description="Helical" evidence="1">
    <location>
        <begin position="12"/>
        <end position="32"/>
    </location>
</feature>
<keyword evidence="3" id="KW-1185">Reference proteome</keyword>
<organism evidence="2 3">
    <name type="scientific">Vibrio xiamenensis</name>
    <dbReference type="NCBI Taxonomy" id="861298"/>
    <lineage>
        <taxon>Bacteria</taxon>
        <taxon>Pseudomonadati</taxon>
        <taxon>Pseudomonadota</taxon>
        <taxon>Gammaproteobacteria</taxon>
        <taxon>Vibrionales</taxon>
        <taxon>Vibrionaceae</taxon>
        <taxon>Vibrio</taxon>
    </lineage>
</organism>
<protein>
    <recommendedName>
        <fullName evidence="4">Nitrogen fixation protein FixH</fullName>
    </recommendedName>
</protein>
<dbReference type="AlphaFoldDB" id="A0A1G7YEK8"/>
<dbReference type="EMBL" id="FNDD01000005">
    <property type="protein sequence ID" value="SDG94360.1"/>
    <property type="molecule type" value="Genomic_DNA"/>
</dbReference>
<dbReference type="STRING" id="861298.SAMN04488136_10560"/>
<dbReference type="Proteomes" id="UP000198854">
    <property type="component" value="Unassembled WGS sequence"/>
</dbReference>
<dbReference type="Pfam" id="PF05751">
    <property type="entry name" value="FixH"/>
    <property type="match status" value="1"/>
</dbReference>
<proteinExistence type="predicted"/>
<name>A0A1G7YEK8_9VIBR</name>
<accession>A0A1G7YEK8</accession>
<evidence type="ECO:0000313" key="3">
    <source>
        <dbReference type="Proteomes" id="UP000198854"/>
    </source>
</evidence>
<dbReference type="RefSeq" id="WP_093270749.1">
    <property type="nucleotide sequence ID" value="NZ_FNDD01000005.1"/>
</dbReference>
<gene>
    <name evidence="2" type="ORF">SAMN04488136_10560</name>
</gene>
<sequence length="159" mass="18021">MVKPWYKQFWPWFLIILPATVVCWTIVTVIVFSQHSVSLVTEDYYKKGKGINIDLSKIDAAKALHLSATVVSVDNSIIIQFDKGSLAHFPAIQAMFAHRTLPDRDFTRLITADAKGNYRLTLDQPLQGPWFIELTPHDQSWLIQGKVTFPNPVAISLLN</sequence>
<keyword evidence="1" id="KW-0812">Transmembrane</keyword>